<protein>
    <submittedName>
        <fullName evidence="2">Uncharacterized protein</fullName>
    </submittedName>
</protein>
<evidence type="ECO:0000256" key="1">
    <source>
        <dbReference type="SAM" id="Phobius"/>
    </source>
</evidence>
<evidence type="ECO:0000313" key="2">
    <source>
        <dbReference type="EMBL" id="KXB01657.1"/>
    </source>
</evidence>
<gene>
    <name evidence="2" type="ORF">AKJ41_00765</name>
</gene>
<dbReference type="AlphaFoldDB" id="A0A133V5G5"/>
<keyword evidence="3" id="KW-1185">Reference proteome</keyword>
<comment type="caution">
    <text evidence="2">The sequence shown here is derived from an EMBL/GenBank/DDBJ whole genome shotgun (WGS) entry which is preliminary data.</text>
</comment>
<sequence length="86" mass="9434">MLGMTKGSWIAVLIFLTIAFMASLWMMDLSVSAMRVSLNSSSRIGLSNGFWTRNPAETYHMALWLAVASFFTTSIIAVKGLLGGER</sequence>
<organism evidence="2 3">
    <name type="scientific">candidate division MSBL1 archaeon SCGC-AAA259O05</name>
    <dbReference type="NCBI Taxonomy" id="1698271"/>
    <lineage>
        <taxon>Archaea</taxon>
        <taxon>Methanobacteriati</taxon>
        <taxon>Methanobacteriota</taxon>
        <taxon>candidate division MSBL1</taxon>
    </lineage>
</organism>
<feature type="transmembrane region" description="Helical" evidence="1">
    <location>
        <begin position="61"/>
        <end position="82"/>
    </location>
</feature>
<accession>A0A133V5G5</accession>
<keyword evidence="1" id="KW-0812">Transmembrane</keyword>
<dbReference type="EMBL" id="LHXV01000005">
    <property type="protein sequence ID" value="KXB01657.1"/>
    <property type="molecule type" value="Genomic_DNA"/>
</dbReference>
<dbReference type="Proteomes" id="UP000070344">
    <property type="component" value="Unassembled WGS sequence"/>
</dbReference>
<feature type="transmembrane region" description="Helical" evidence="1">
    <location>
        <begin position="7"/>
        <end position="27"/>
    </location>
</feature>
<proteinExistence type="predicted"/>
<evidence type="ECO:0000313" key="3">
    <source>
        <dbReference type="Proteomes" id="UP000070344"/>
    </source>
</evidence>
<name>A0A133V5G5_9EURY</name>
<reference evidence="2 3" key="1">
    <citation type="journal article" date="2016" name="Sci. Rep.">
        <title>Metabolic traits of an uncultured archaeal lineage -MSBL1- from brine pools of the Red Sea.</title>
        <authorList>
            <person name="Mwirichia R."/>
            <person name="Alam I."/>
            <person name="Rashid M."/>
            <person name="Vinu M."/>
            <person name="Ba-Alawi W."/>
            <person name="Anthony Kamau A."/>
            <person name="Kamanda Ngugi D."/>
            <person name="Goker M."/>
            <person name="Klenk H.P."/>
            <person name="Bajic V."/>
            <person name="Stingl U."/>
        </authorList>
    </citation>
    <scope>NUCLEOTIDE SEQUENCE [LARGE SCALE GENOMIC DNA]</scope>
    <source>
        <strain evidence="2">SCGC-AAA259O05</strain>
    </source>
</reference>
<keyword evidence="1" id="KW-0472">Membrane</keyword>
<keyword evidence="1" id="KW-1133">Transmembrane helix</keyword>